<dbReference type="InterPro" id="IPR012902">
    <property type="entry name" value="N_methyl_site"/>
</dbReference>
<gene>
    <name evidence="2" type="ORF">JIN85_10580</name>
</gene>
<dbReference type="Gene3D" id="3.30.700.10">
    <property type="entry name" value="Glycoprotein, Type 4 Pilin"/>
    <property type="match status" value="1"/>
</dbReference>
<dbReference type="Pfam" id="PF07963">
    <property type="entry name" value="N_methyl"/>
    <property type="match status" value="1"/>
</dbReference>
<evidence type="ECO:0000313" key="2">
    <source>
        <dbReference type="EMBL" id="MBK1882863.1"/>
    </source>
</evidence>
<dbReference type="SUPFAM" id="SSF54523">
    <property type="entry name" value="Pili subunits"/>
    <property type="match status" value="1"/>
</dbReference>
<feature type="transmembrane region" description="Helical" evidence="1">
    <location>
        <begin position="12"/>
        <end position="32"/>
    </location>
</feature>
<organism evidence="2 3">
    <name type="scientific">Luteolibacter pohnpeiensis</name>
    <dbReference type="NCBI Taxonomy" id="454153"/>
    <lineage>
        <taxon>Bacteria</taxon>
        <taxon>Pseudomonadati</taxon>
        <taxon>Verrucomicrobiota</taxon>
        <taxon>Verrucomicrobiia</taxon>
        <taxon>Verrucomicrobiales</taxon>
        <taxon>Verrucomicrobiaceae</taxon>
        <taxon>Luteolibacter</taxon>
    </lineage>
</organism>
<dbReference type="InterPro" id="IPR045584">
    <property type="entry name" value="Pilin-like"/>
</dbReference>
<sequence>MAKTQKNGFTLVELLVVIVIIAVLGTMSAIIGPKILKKGRQSGSVANMRQLNTILHSYAADHSNKLPAPVYMSDNDQEIYWHMILQQEISGDSLDKLMDDKWWKQNDSLLVNPLVTKSKITHKNVGYGMNAAIAQNIAKSRDEDLTLEDAVYTQVNLNTISDETQTPIIAPFWHWAYVITEDNVSNPKWEEISVTGKIPILFLDGHTDLMTPREYLSKHLDQKPQR</sequence>
<dbReference type="AlphaFoldDB" id="A0A934VWI9"/>
<protein>
    <submittedName>
        <fullName evidence="2">Type II secretion system protein</fullName>
    </submittedName>
</protein>
<keyword evidence="3" id="KW-1185">Reference proteome</keyword>
<dbReference type="PANTHER" id="PTHR30093">
    <property type="entry name" value="GENERAL SECRETION PATHWAY PROTEIN G"/>
    <property type="match status" value="1"/>
</dbReference>
<comment type="caution">
    <text evidence="2">The sequence shown here is derived from an EMBL/GenBank/DDBJ whole genome shotgun (WGS) entry which is preliminary data.</text>
</comment>
<dbReference type="RefSeq" id="WP_200270408.1">
    <property type="nucleotide sequence ID" value="NZ_JAENIJ010000015.1"/>
</dbReference>
<evidence type="ECO:0000256" key="1">
    <source>
        <dbReference type="SAM" id="Phobius"/>
    </source>
</evidence>
<name>A0A934VWI9_9BACT</name>
<proteinExistence type="predicted"/>
<accession>A0A934VWI9</accession>
<dbReference type="EMBL" id="JAENIJ010000015">
    <property type="protein sequence ID" value="MBK1882863.1"/>
    <property type="molecule type" value="Genomic_DNA"/>
</dbReference>
<dbReference type="NCBIfam" id="TIGR02532">
    <property type="entry name" value="IV_pilin_GFxxxE"/>
    <property type="match status" value="1"/>
</dbReference>
<keyword evidence="1" id="KW-0812">Transmembrane</keyword>
<keyword evidence="1" id="KW-0472">Membrane</keyword>
<dbReference type="Proteomes" id="UP000603141">
    <property type="component" value="Unassembled WGS sequence"/>
</dbReference>
<reference evidence="2" key="1">
    <citation type="submission" date="2021-01" db="EMBL/GenBank/DDBJ databases">
        <title>Modified the classification status of verrucomicrobia.</title>
        <authorList>
            <person name="Feng X."/>
        </authorList>
    </citation>
    <scope>NUCLEOTIDE SEQUENCE</scope>
    <source>
        <strain evidence="2">KCTC 22041</strain>
    </source>
</reference>
<evidence type="ECO:0000313" key="3">
    <source>
        <dbReference type="Proteomes" id="UP000603141"/>
    </source>
</evidence>
<keyword evidence="1" id="KW-1133">Transmembrane helix</keyword>